<accession>A0A022QK97</accession>
<dbReference type="EMBL" id="KI631268">
    <property type="protein sequence ID" value="EYU29132.1"/>
    <property type="molecule type" value="Genomic_DNA"/>
</dbReference>
<protein>
    <submittedName>
        <fullName evidence="2">Uncharacterized protein</fullName>
    </submittedName>
</protein>
<organism evidence="2 3">
    <name type="scientific">Erythranthe guttata</name>
    <name type="common">Yellow monkey flower</name>
    <name type="synonym">Mimulus guttatus</name>
    <dbReference type="NCBI Taxonomy" id="4155"/>
    <lineage>
        <taxon>Eukaryota</taxon>
        <taxon>Viridiplantae</taxon>
        <taxon>Streptophyta</taxon>
        <taxon>Embryophyta</taxon>
        <taxon>Tracheophyta</taxon>
        <taxon>Spermatophyta</taxon>
        <taxon>Magnoliopsida</taxon>
        <taxon>eudicotyledons</taxon>
        <taxon>Gunneridae</taxon>
        <taxon>Pentapetalae</taxon>
        <taxon>asterids</taxon>
        <taxon>lamiids</taxon>
        <taxon>Lamiales</taxon>
        <taxon>Phrymaceae</taxon>
        <taxon>Erythranthe</taxon>
    </lineage>
</organism>
<sequence>MGLKKKRSISKISGQESPELKRRFQEKKTRGKYAYYKEIDVRARKIILWKFSDAICYLWRRAKAFNGPIPIHNRGPARDRKIEHQMVVVVDPYFSVPVIPV</sequence>
<name>A0A022QK97_ERYGU</name>
<evidence type="ECO:0000313" key="3">
    <source>
        <dbReference type="Proteomes" id="UP000030748"/>
    </source>
</evidence>
<evidence type="ECO:0000313" key="2">
    <source>
        <dbReference type="EMBL" id="EYU29132.1"/>
    </source>
</evidence>
<gene>
    <name evidence="2" type="ORF">MIMGU_mgv11b014189mg</name>
</gene>
<proteinExistence type="predicted"/>
<keyword evidence="3" id="KW-1185">Reference proteome</keyword>
<dbReference type="Proteomes" id="UP000030748">
    <property type="component" value="Unassembled WGS sequence"/>
</dbReference>
<dbReference type="AlphaFoldDB" id="A0A022QK97"/>
<evidence type="ECO:0000256" key="1">
    <source>
        <dbReference type="SAM" id="MobiDB-lite"/>
    </source>
</evidence>
<reference evidence="2 3" key="1">
    <citation type="journal article" date="2013" name="Proc. Natl. Acad. Sci. U.S.A.">
        <title>Fine-scale variation in meiotic recombination in Mimulus inferred from population shotgun sequencing.</title>
        <authorList>
            <person name="Hellsten U."/>
            <person name="Wright K.M."/>
            <person name="Jenkins J."/>
            <person name="Shu S."/>
            <person name="Yuan Y."/>
            <person name="Wessler S.R."/>
            <person name="Schmutz J."/>
            <person name="Willis J.H."/>
            <person name="Rokhsar D.S."/>
        </authorList>
    </citation>
    <scope>NUCLEOTIDE SEQUENCE [LARGE SCALE GENOMIC DNA]</scope>
    <source>
        <strain evidence="3">cv. DUN x IM62</strain>
    </source>
</reference>
<feature type="region of interest" description="Disordered" evidence="1">
    <location>
        <begin position="1"/>
        <end position="23"/>
    </location>
</feature>